<accession>A0A8C9REH8</accession>
<reference evidence="1" key="2">
    <citation type="submission" date="2025-08" db="UniProtKB">
        <authorList>
            <consortium name="Ensembl"/>
        </authorList>
    </citation>
    <scope>IDENTIFICATION</scope>
</reference>
<dbReference type="Proteomes" id="UP000694397">
    <property type="component" value="Chromosome 12"/>
</dbReference>
<keyword evidence="2" id="KW-1185">Reference proteome</keyword>
<dbReference type="OrthoDB" id="8865836at2759"/>
<reference evidence="1" key="3">
    <citation type="submission" date="2025-09" db="UniProtKB">
        <authorList>
            <consortium name="Ensembl"/>
        </authorList>
    </citation>
    <scope>IDENTIFICATION</scope>
</reference>
<sequence length="95" mass="10687">MSWIHGNAVIRTNGQTHQCTHLDSSTPALGNSVRHCSTGRVNHGHEANKAQVLSGEVYIIKIKTESLRKLVIREEIMAETCNYEKKCENKKTKNL</sequence>
<dbReference type="Ensembl" id="ENSSFOT00015015042.2">
    <property type="protein sequence ID" value="ENSSFOP00015014867.1"/>
    <property type="gene ID" value="ENSSFOG00015009573.2"/>
</dbReference>
<organism evidence="1 2">
    <name type="scientific">Scleropages formosus</name>
    <name type="common">Asian bonytongue</name>
    <name type="synonym">Osteoglossum formosum</name>
    <dbReference type="NCBI Taxonomy" id="113540"/>
    <lineage>
        <taxon>Eukaryota</taxon>
        <taxon>Metazoa</taxon>
        <taxon>Chordata</taxon>
        <taxon>Craniata</taxon>
        <taxon>Vertebrata</taxon>
        <taxon>Euteleostomi</taxon>
        <taxon>Actinopterygii</taxon>
        <taxon>Neopterygii</taxon>
        <taxon>Teleostei</taxon>
        <taxon>Osteoglossocephala</taxon>
        <taxon>Osteoglossomorpha</taxon>
        <taxon>Osteoglossiformes</taxon>
        <taxon>Osteoglossidae</taxon>
        <taxon>Scleropages</taxon>
    </lineage>
</organism>
<protein>
    <submittedName>
        <fullName evidence="1">Uncharacterized protein</fullName>
    </submittedName>
</protein>
<name>A0A8C9REH8_SCLFO</name>
<dbReference type="GeneTree" id="ENSGT01090000260459"/>
<reference evidence="1 2" key="1">
    <citation type="submission" date="2019-04" db="EMBL/GenBank/DDBJ databases">
        <authorList>
            <consortium name="Wellcome Sanger Institute Data Sharing"/>
        </authorList>
    </citation>
    <scope>NUCLEOTIDE SEQUENCE [LARGE SCALE GENOMIC DNA]</scope>
</reference>
<dbReference type="AlphaFoldDB" id="A0A8C9REH8"/>
<proteinExistence type="predicted"/>
<evidence type="ECO:0000313" key="1">
    <source>
        <dbReference type="Ensembl" id="ENSSFOP00015014867.1"/>
    </source>
</evidence>
<evidence type="ECO:0000313" key="2">
    <source>
        <dbReference type="Proteomes" id="UP000694397"/>
    </source>
</evidence>